<name>A0ABM9Q3Q5_9ENTR</name>
<organism evidence="2 3">
    <name type="scientific">Cronobacter dublinensis 1210</name>
    <dbReference type="NCBI Taxonomy" id="1208656"/>
    <lineage>
        <taxon>Bacteria</taxon>
        <taxon>Pseudomonadati</taxon>
        <taxon>Pseudomonadota</taxon>
        <taxon>Gammaproteobacteria</taxon>
        <taxon>Enterobacterales</taxon>
        <taxon>Enterobacteriaceae</taxon>
        <taxon>Cronobacter</taxon>
    </lineage>
</organism>
<dbReference type="Proteomes" id="UP000009342">
    <property type="component" value="Unassembled WGS sequence"/>
</dbReference>
<keyword evidence="1" id="KW-1133">Transmembrane helix</keyword>
<dbReference type="EMBL" id="CAKZ01000036">
    <property type="protein sequence ID" value="CCJ80042.1"/>
    <property type="molecule type" value="Genomic_DNA"/>
</dbReference>
<proteinExistence type="predicted"/>
<keyword evidence="1" id="KW-0472">Membrane</keyword>
<comment type="caution">
    <text evidence="2">The sequence shown here is derived from an EMBL/GenBank/DDBJ whole genome shotgun (WGS) entry which is preliminary data.</text>
</comment>
<keyword evidence="1" id="KW-0812">Transmembrane</keyword>
<keyword evidence="3" id="KW-1185">Reference proteome</keyword>
<gene>
    <name evidence="2" type="ORF">BN134_751</name>
</gene>
<feature type="transmembrane region" description="Helical" evidence="1">
    <location>
        <begin position="25"/>
        <end position="43"/>
    </location>
</feature>
<reference evidence="3" key="1">
    <citation type="journal article" date="2012" name="PLoS ONE">
        <title>Comparative analysis of genome sequences covering the seven cronobacter species.</title>
        <authorList>
            <person name="Joseph S."/>
            <person name="Desai P."/>
            <person name="Ji Y."/>
            <person name="Cummings C.A."/>
            <person name="Shih R."/>
            <person name="Degoricija L."/>
            <person name="Rico A."/>
            <person name="Brzoska P."/>
            <person name="Hamby S.E."/>
            <person name="Masood N."/>
            <person name="Hariri S."/>
            <person name="Sonbol H."/>
            <person name="Chuzhanova N."/>
            <person name="McClelland M."/>
            <person name="Furtado M.R."/>
            <person name="Forsythe S.J."/>
        </authorList>
    </citation>
    <scope>NUCLEOTIDE SEQUENCE [LARGE SCALE GENOMIC DNA]</scope>
    <source>
        <strain evidence="3">1210</strain>
    </source>
</reference>
<protein>
    <submittedName>
        <fullName evidence="2">Uncharacterized protein</fullName>
    </submittedName>
</protein>
<accession>A0ABM9Q3Q5</accession>
<evidence type="ECO:0000256" key="1">
    <source>
        <dbReference type="SAM" id="Phobius"/>
    </source>
</evidence>
<sequence length="65" mass="7677">MSTGDLSRMGAAAVVLNTRDSHHHYIEKCLLATWNTIFIMTLRRRLIRRALRRQRCYPRMRPGAH</sequence>
<evidence type="ECO:0000313" key="2">
    <source>
        <dbReference type="EMBL" id="CCJ80042.1"/>
    </source>
</evidence>
<evidence type="ECO:0000313" key="3">
    <source>
        <dbReference type="Proteomes" id="UP000009342"/>
    </source>
</evidence>